<proteinExistence type="predicted"/>
<dbReference type="EMBL" id="CAJOAZ010000180">
    <property type="protein sequence ID" value="CAF3566210.1"/>
    <property type="molecule type" value="Genomic_DNA"/>
</dbReference>
<keyword evidence="1" id="KW-0812">Transmembrane</keyword>
<keyword evidence="1" id="KW-0472">Membrane</keyword>
<dbReference type="GO" id="GO:0006811">
    <property type="term" value="P:monoatomic ion transport"/>
    <property type="evidence" value="ECO:0007669"/>
    <property type="project" value="InterPro"/>
</dbReference>
<gene>
    <name evidence="2" type="ORF">OXD698_LOCUS4669</name>
</gene>
<sequence length="222" mass="25950">MRGVIIRFFVIEEFFYCLAQSSASLNLSLEPSLLPVSTPKNELDVNYENMIENLLLQQVLLYTRERSNGPQRLRSSGIVSNSLLVRQQVNTQTDPHHSVLTSSIYDNTNDEEPTLCLIESHQKNSSDLIEDILVQYNQRNDKHSLFDRNLMDLIVERNRERRNVSFCTNNSFYSRLQWLAIGLVIDRFFFYVYFTATVVSYFVTLWLIPFSHPNLTIDIEKL</sequence>
<name>A0A818L8W5_9BILA</name>
<dbReference type="AlphaFoldDB" id="A0A818L8W5"/>
<dbReference type="Proteomes" id="UP000663844">
    <property type="component" value="Unassembled WGS sequence"/>
</dbReference>
<dbReference type="SUPFAM" id="SSF90112">
    <property type="entry name" value="Neurotransmitter-gated ion-channel transmembrane pore"/>
    <property type="match status" value="1"/>
</dbReference>
<protein>
    <recommendedName>
        <fullName evidence="4">Neurotransmitter-gated ion-channel transmembrane domain-containing protein</fullName>
    </recommendedName>
</protein>
<feature type="transmembrane region" description="Helical" evidence="1">
    <location>
        <begin position="188"/>
        <end position="208"/>
    </location>
</feature>
<evidence type="ECO:0000313" key="3">
    <source>
        <dbReference type="Proteomes" id="UP000663844"/>
    </source>
</evidence>
<evidence type="ECO:0000313" key="2">
    <source>
        <dbReference type="EMBL" id="CAF3566210.1"/>
    </source>
</evidence>
<dbReference type="InterPro" id="IPR036719">
    <property type="entry name" value="Neuro-gated_channel_TM_sf"/>
</dbReference>
<dbReference type="GO" id="GO:0016020">
    <property type="term" value="C:membrane"/>
    <property type="evidence" value="ECO:0007669"/>
    <property type="project" value="InterPro"/>
</dbReference>
<keyword evidence="1" id="KW-1133">Transmembrane helix</keyword>
<reference evidence="2" key="1">
    <citation type="submission" date="2021-02" db="EMBL/GenBank/DDBJ databases">
        <authorList>
            <person name="Nowell W R."/>
        </authorList>
    </citation>
    <scope>NUCLEOTIDE SEQUENCE</scope>
</reference>
<evidence type="ECO:0008006" key="4">
    <source>
        <dbReference type="Google" id="ProtNLM"/>
    </source>
</evidence>
<comment type="caution">
    <text evidence="2">The sequence shown here is derived from an EMBL/GenBank/DDBJ whole genome shotgun (WGS) entry which is preliminary data.</text>
</comment>
<accession>A0A818L8W5</accession>
<evidence type="ECO:0000256" key="1">
    <source>
        <dbReference type="SAM" id="Phobius"/>
    </source>
</evidence>
<organism evidence="2 3">
    <name type="scientific">Adineta steineri</name>
    <dbReference type="NCBI Taxonomy" id="433720"/>
    <lineage>
        <taxon>Eukaryota</taxon>
        <taxon>Metazoa</taxon>
        <taxon>Spiralia</taxon>
        <taxon>Gnathifera</taxon>
        <taxon>Rotifera</taxon>
        <taxon>Eurotatoria</taxon>
        <taxon>Bdelloidea</taxon>
        <taxon>Adinetida</taxon>
        <taxon>Adinetidae</taxon>
        <taxon>Adineta</taxon>
    </lineage>
</organism>